<name>A0ABR1PDR1_DIAER</name>
<evidence type="ECO:0008006" key="4">
    <source>
        <dbReference type="Google" id="ProtNLM"/>
    </source>
</evidence>
<reference evidence="2 3" key="1">
    <citation type="submission" date="2024-02" db="EMBL/GenBank/DDBJ databases">
        <title>De novo assembly and annotation of 12 fungi associated with fruit tree decline syndrome in Ontario, Canada.</title>
        <authorList>
            <person name="Sulman M."/>
            <person name="Ellouze W."/>
            <person name="Ilyukhin E."/>
        </authorList>
    </citation>
    <scope>NUCLEOTIDE SEQUENCE [LARGE SCALE GENOMIC DNA]</scope>
    <source>
        <strain evidence="2 3">M169</strain>
    </source>
</reference>
<accession>A0ABR1PDR1</accession>
<sequence>MAGKNKSRSLKARGETSLNKYRGSGFEDGFADPPITPMEHAAERQIYDPKRSFHERIEECIQRYMSRRRLTSDRKALFTKYLALGGVDTDQRQFTGTAKHVKDMKEDDEYDADHVREMTANELLSREWEEVGKYYNPYYPEHWDVDFAGVVAGFLGDWLPRSMGLSDQENKLATDTILNFLRYIQHHDVCPEYDDNLTQARKICELARTEMPSIGDVGAAMPGDFNLACQILFCSTGRASSGTMGLNDSSEVHYEVKPFDGEEHKNSWDTGIIAPENFDAERVFKATISIHEPGLIDRVLQHNKDPIRVVKTFDDALAVKEIFFPTDDIVNVYDGIKDKAGKTRTVKPIGRVVLVPAIVEDGWDNHPTLTEGRPDGDEVRPFSVYLEHTTLANLKEGMKLRLTICELDTGVGGGGGLAFIKACYDILPTFHTFLPQSLMMHYKPPRTNDRPPPSVDDPEAEDRAVLEEVAEDVKEADKAERRADPELDRQMKEAEDAERLMKVMGRVKVEE</sequence>
<dbReference type="InterPro" id="IPR018606">
    <property type="entry name" value="Arb1"/>
</dbReference>
<gene>
    <name evidence="2" type="ORF">SLS63_004385</name>
</gene>
<dbReference type="Proteomes" id="UP001430848">
    <property type="component" value="Unassembled WGS sequence"/>
</dbReference>
<feature type="compositionally biased region" description="Basic and acidic residues" evidence="1">
    <location>
        <begin position="461"/>
        <end position="496"/>
    </location>
</feature>
<evidence type="ECO:0000256" key="1">
    <source>
        <dbReference type="SAM" id="MobiDB-lite"/>
    </source>
</evidence>
<feature type="region of interest" description="Disordered" evidence="1">
    <location>
        <begin position="443"/>
        <end position="496"/>
    </location>
</feature>
<evidence type="ECO:0000313" key="3">
    <source>
        <dbReference type="Proteomes" id="UP001430848"/>
    </source>
</evidence>
<comment type="caution">
    <text evidence="2">The sequence shown here is derived from an EMBL/GenBank/DDBJ whole genome shotgun (WGS) entry which is preliminary data.</text>
</comment>
<organism evidence="2 3">
    <name type="scientific">Diaporthe eres</name>
    <name type="common">Phomopsis oblonga</name>
    <dbReference type="NCBI Taxonomy" id="83184"/>
    <lineage>
        <taxon>Eukaryota</taxon>
        <taxon>Fungi</taxon>
        <taxon>Dikarya</taxon>
        <taxon>Ascomycota</taxon>
        <taxon>Pezizomycotina</taxon>
        <taxon>Sordariomycetes</taxon>
        <taxon>Sordariomycetidae</taxon>
        <taxon>Diaporthales</taxon>
        <taxon>Diaporthaceae</taxon>
        <taxon>Diaporthe</taxon>
        <taxon>Diaporthe eres species complex</taxon>
    </lineage>
</organism>
<proteinExistence type="predicted"/>
<keyword evidence="3" id="KW-1185">Reference proteome</keyword>
<dbReference type="EMBL" id="JAKNSF020000016">
    <property type="protein sequence ID" value="KAK7734100.1"/>
    <property type="molecule type" value="Genomic_DNA"/>
</dbReference>
<dbReference type="Pfam" id="PF09692">
    <property type="entry name" value="Arb1"/>
    <property type="match status" value="1"/>
</dbReference>
<protein>
    <recommendedName>
        <fullName evidence="4">Argonaute siRNA chaperone complex subunit Arb1</fullName>
    </recommendedName>
</protein>
<evidence type="ECO:0000313" key="2">
    <source>
        <dbReference type="EMBL" id="KAK7734100.1"/>
    </source>
</evidence>